<dbReference type="OrthoDB" id="3253684at2759"/>
<sequence length="803" mass="90351">MAPPTAAPRKKTKRTGVLAYTATGSPIKISRCRDGQSASITQAGLPRPKWPINRKPIQKPPNSVWRDGRWVSLELNEPLQSESEAEEAANENSASPSRRQAPPRSSVFGNDIDMDDGSPFVSAHFPASPAPPPCTTATVGLDNFQSFWQHPIAHCKRCQTTWPEWRSSVLPAVIPLFLEAERMLEEWQPLPLLHNMLGHIRYHNVICIERTNMFTTSVPYCLKSNCTLIAKSLVHSGFFPCSPVQPTTAFSFEILQSYVTLNPELIYSVALFQHSLVKGLREHGFRFSSKEPFKYLLPDALIWFDAMKYEVELRIRRIIHSADTFAQGLLAPSMSTPQQSTKPPESPSQYADIHLRQLCPACFGQQQWGGNPEVLPDVHVAIDGNFTHRHYASVADDPMLISLSDPSIWLMEGELEMAKKYVQERQDHTHGVGRQQAHVPTGSLDECKNSHNAARDRGDEASEGVMASKGLMAMVCRHDVPLIICDIVTPGEQRFYAIALIQKLANRSIAKHNLIPDIAPRLSLATAAFHAYAHQFCCQVVFNPRKRVGFGMTNGEGNERIWALSKDTIGSERISGPNKQFFLLTRKFEYIGTLKRRKLVSWRTKKIKSLNEEEIKCNEIMAPILREWSVEQLWQQWKIQQDTQLSACAYSAHVANQNLASLIESQKTAESLTHTLDALSKELDRHEFLRLLGKVAPDSLDDLYIAANELQHHHQESISQLEELTASLGLLNIDLPPDMSKDDTAFMKKLILLQAVKTTLWNRLQRVHDEMNPIRELSSQSGQARSLGTKKLQTAIRAIQGRT</sequence>
<accession>A0A0C9V333</accession>
<evidence type="ECO:0008006" key="4">
    <source>
        <dbReference type="Google" id="ProtNLM"/>
    </source>
</evidence>
<feature type="region of interest" description="Disordered" evidence="1">
    <location>
        <begin position="32"/>
        <end position="65"/>
    </location>
</feature>
<feature type="region of interest" description="Disordered" evidence="1">
    <location>
        <begin position="428"/>
        <end position="462"/>
    </location>
</feature>
<feature type="region of interest" description="Disordered" evidence="1">
    <location>
        <begin position="78"/>
        <end position="113"/>
    </location>
</feature>
<evidence type="ECO:0000256" key="1">
    <source>
        <dbReference type="SAM" id="MobiDB-lite"/>
    </source>
</evidence>
<dbReference type="InterPro" id="IPR040521">
    <property type="entry name" value="KDZ"/>
</dbReference>
<name>A0A0C9V333_SPHS4</name>
<dbReference type="AlphaFoldDB" id="A0A0C9V333"/>
<evidence type="ECO:0000313" key="3">
    <source>
        <dbReference type="Proteomes" id="UP000054279"/>
    </source>
</evidence>
<dbReference type="PANTHER" id="PTHR33096">
    <property type="entry name" value="CXC2 DOMAIN-CONTAINING PROTEIN"/>
    <property type="match status" value="1"/>
</dbReference>
<dbReference type="Proteomes" id="UP000054279">
    <property type="component" value="Unassembled WGS sequence"/>
</dbReference>
<dbReference type="Pfam" id="PF18758">
    <property type="entry name" value="KDZ"/>
    <property type="match status" value="1"/>
</dbReference>
<feature type="compositionally biased region" description="Low complexity" evidence="1">
    <location>
        <begin position="90"/>
        <end position="106"/>
    </location>
</feature>
<dbReference type="PANTHER" id="PTHR33096:SF1">
    <property type="entry name" value="CXC1-LIKE CYSTEINE CLUSTER ASSOCIATED WITH KDZ TRANSPOSASES DOMAIN-CONTAINING PROTEIN"/>
    <property type="match status" value="1"/>
</dbReference>
<organism evidence="2 3">
    <name type="scientific">Sphaerobolus stellatus (strain SS14)</name>
    <dbReference type="NCBI Taxonomy" id="990650"/>
    <lineage>
        <taxon>Eukaryota</taxon>
        <taxon>Fungi</taxon>
        <taxon>Dikarya</taxon>
        <taxon>Basidiomycota</taxon>
        <taxon>Agaricomycotina</taxon>
        <taxon>Agaricomycetes</taxon>
        <taxon>Phallomycetidae</taxon>
        <taxon>Geastrales</taxon>
        <taxon>Sphaerobolaceae</taxon>
        <taxon>Sphaerobolus</taxon>
    </lineage>
</organism>
<protein>
    <recommendedName>
        <fullName evidence="4">CxC1-like cysteine cluster associated with KDZ transposases domain-containing protein</fullName>
    </recommendedName>
</protein>
<feature type="compositionally biased region" description="Basic and acidic residues" evidence="1">
    <location>
        <begin position="445"/>
        <end position="460"/>
    </location>
</feature>
<keyword evidence="3" id="KW-1185">Reference proteome</keyword>
<evidence type="ECO:0000313" key="2">
    <source>
        <dbReference type="EMBL" id="KIJ31905.1"/>
    </source>
</evidence>
<gene>
    <name evidence="2" type="ORF">M422DRAFT_266403</name>
</gene>
<proteinExistence type="predicted"/>
<dbReference type="HOGENOM" id="CLU_350613_0_0_1"/>
<dbReference type="EMBL" id="KN837235">
    <property type="protein sequence ID" value="KIJ31905.1"/>
    <property type="molecule type" value="Genomic_DNA"/>
</dbReference>
<reference evidence="2 3" key="1">
    <citation type="submission" date="2014-06" db="EMBL/GenBank/DDBJ databases">
        <title>Evolutionary Origins and Diversification of the Mycorrhizal Mutualists.</title>
        <authorList>
            <consortium name="DOE Joint Genome Institute"/>
            <consortium name="Mycorrhizal Genomics Consortium"/>
            <person name="Kohler A."/>
            <person name="Kuo A."/>
            <person name="Nagy L.G."/>
            <person name="Floudas D."/>
            <person name="Copeland A."/>
            <person name="Barry K.W."/>
            <person name="Cichocki N."/>
            <person name="Veneault-Fourrey C."/>
            <person name="LaButti K."/>
            <person name="Lindquist E.A."/>
            <person name="Lipzen A."/>
            <person name="Lundell T."/>
            <person name="Morin E."/>
            <person name="Murat C."/>
            <person name="Riley R."/>
            <person name="Ohm R."/>
            <person name="Sun H."/>
            <person name="Tunlid A."/>
            <person name="Henrissat B."/>
            <person name="Grigoriev I.V."/>
            <person name="Hibbett D.S."/>
            <person name="Martin F."/>
        </authorList>
    </citation>
    <scope>NUCLEOTIDE SEQUENCE [LARGE SCALE GENOMIC DNA]</scope>
    <source>
        <strain evidence="2 3">SS14</strain>
    </source>
</reference>